<comment type="caution">
    <text evidence="1">The sequence shown here is derived from an EMBL/GenBank/DDBJ whole genome shotgun (WGS) entry which is preliminary data.</text>
</comment>
<proteinExistence type="predicted"/>
<organism evidence="1 2">
    <name type="scientific">Candidatus Accumulibacter affinis</name>
    <dbReference type="NCBI Taxonomy" id="2954384"/>
    <lineage>
        <taxon>Bacteria</taxon>
        <taxon>Pseudomonadati</taxon>
        <taxon>Pseudomonadota</taxon>
        <taxon>Betaproteobacteria</taxon>
        <taxon>Candidatus Accumulibacter</taxon>
    </lineage>
</organism>
<name>A0A935T7Y7_9PROT</name>
<sequence>MNRYDPDQIPNPEEWLALDEQLRLGLVESFHRRARVALPNVTIHAAFHVVVENQLAENYEPTARAMTRLTTEGLSRHEAVHAIASVVTEHIHDLFNAKADAESSKTVYAAAVERLTAGAWRES</sequence>
<evidence type="ECO:0000313" key="2">
    <source>
        <dbReference type="Proteomes" id="UP000706151"/>
    </source>
</evidence>
<evidence type="ECO:0000313" key="1">
    <source>
        <dbReference type="EMBL" id="MBK7952638.1"/>
    </source>
</evidence>
<accession>A0A935T7Y7</accession>
<protein>
    <recommendedName>
        <fullName evidence="3">DUF1841 family protein</fullName>
    </recommendedName>
</protein>
<dbReference type="AlphaFoldDB" id="A0A935T7Y7"/>
<dbReference type="EMBL" id="JADJOT010000001">
    <property type="protein sequence ID" value="MBK7952638.1"/>
    <property type="molecule type" value="Genomic_DNA"/>
</dbReference>
<gene>
    <name evidence="1" type="ORF">IPK02_00975</name>
</gene>
<reference evidence="1 2" key="1">
    <citation type="submission" date="2020-10" db="EMBL/GenBank/DDBJ databases">
        <title>Connecting structure to function with the recovery of over 1000 high-quality activated sludge metagenome-assembled genomes encoding full-length rRNA genes using long-read sequencing.</title>
        <authorList>
            <person name="Singleton C.M."/>
            <person name="Petriglieri F."/>
            <person name="Kristensen J.M."/>
            <person name="Kirkegaard R.H."/>
            <person name="Michaelsen T.Y."/>
            <person name="Andersen M.H."/>
            <person name="Karst S.M."/>
            <person name="Dueholm M.S."/>
            <person name="Nielsen P.H."/>
            <person name="Albertsen M."/>
        </authorList>
    </citation>
    <scope>NUCLEOTIDE SEQUENCE [LARGE SCALE GENOMIC DNA]</scope>
    <source>
        <strain evidence="1">Fred_18-Q3-R57-64_BAT3C.720</strain>
    </source>
</reference>
<evidence type="ECO:0008006" key="3">
    <source>
        <dbReference type="Google" id="ProtNLM"/>
    </source>
</evidence>
<dbReference type="Proteomes" id="UP000706151">
    <property type="component" value="Unassembled WGS sequence"/>
</dbReference>